<name>A0A6B0SZ43_9EURY</name>
<dbReference type="AlphaFoldDB" id="A0A6B0SZ43"/>
<evidence type="ECO:0000313" key="3">
    <source>
        <dbReference type="Proteomes" id="UP000437065"/>
    </source>
</evidence>
<feature type="transmembrane region" description="Helical" evidence="1">
    <location>
        <begin position="12"/>
        <end position="37"/>
    </location>
</feature>
<keyword evidence="1" id="KW-0812">Transmembrane</keyword>
<dbReference type="Proteomes" id="UP000437065">
    <property type="component" value="Unassembled WGS sequence"/>
</dbReference>
<evidence type="ECO:0000256" key="1">
    <source>
        <dbReference type="SAM" id="Phobius"/>
    </source>
</evidence>
<keyword evidence="1" id="KW-1133">Transmembrane helix</keyword>
<protein>
    <submittedName>
        <fullName evidence="2">DUF4330 family protein</fullName>
    </submittedName>
</protein>
<reference evidence="2 3" key="1">
    <citation type="submission" date="2019-12" db="EMBL/GenBank/DDBJ databases">
        <title>Isolation and characterization of three novel carbon monoxide-oxidizing members of Halobacteria from salione crusts and soils.</title>
        <authorList>
            <person name="Myers M.R."/>
            <person name="King G.M."/>
        </authorList>
    </citation>
    <scope>NUCLEOTIDE SEQUENCE [LARGE SCALE GENOMIC DNA]</scope>
    <source>
        <strain evidence="2 3">WSA2</strain>
    </source>
</reference>
<gene>
    <name evidence="2" type="ORF">GRX01_10910</name>
</gene>
<comment type="caution">
    <text evidence="2">The sequence shown here is derived from an EMBL/GenBank/DDBJ whole genome shotgun (WGS) entry which is preliminary data.</text>
</comment>
<dbReference type="OrthoDB" id="202569at2157"/>
<keyword evidence="1" id="KW-0472">Membrane</keyword>
<sequence length="465" mass="49620">MNLIDDEGNLFGAVNVVDALAVLLVLAVVAAGAAFVLQPDPEPQGPDTATRNATLDLGTVPQYVVDEINEGDTYSPASNQQITITDVHLTPQGDQTRAVLRVQIQGVQSGGFSYDGAPPRLGRTLQIATQLYQVEGQIRAVGNGDTLDTPTTPVVIRDMMPTQDARDLAAGDEIRLAGRTVATIETVRAYPTEDASQRLIYLTANLSAHRQNGALRFGGSQLRRGQTVSLPGAQYTVDGQVLSVGDGLESGQSEILISQTVPTEVADDITEGDTTTVGTQDIATVEHVAKYSTSNPDRTRVFLGLSVSTVSTGDDPQFGSTELRRGSRLTFATDAYSVTGEIERVGATTQRGALANRTVTLSMREVREPMAQAIDGGMRERSDGETIARVDRVSVEPSTIILEGERGDLGVYDHPTLRDVTITATLQVRETTSGIRFKGRTIQQGSTVVLDLGTITVRATIVSIR</sequence>
<dbReference type="InterPro" id="IPR025480">
    <property type="entry name" value="DUF4330"/>
</dbReference>
<dbReference type="RefSeq" id="WP_201289575.1">
    <property type="nucleotide sequence ID" value="NZ_WUUS01000006.1"/>
</dbReference>
<accession>A0A6B0SZ43</accession>
<keyword evidence="3" id="KW-1185">Reference proteome</keyword>
<dbReference type="EMBL" id="WUUS01000006">
    <property type="protein sequence ID" value="MXR41843.1"/>
    <property type="molecule type" value="Genomic_DNA"/>
</dbReference>
<proteinExistence type="predicted"/>
<evidence type="ECO:0000313" key="2">
    <source>
        <dbReference type="EMBL" id="MXR41843.1"/>
    </source>
</evidence>
<organism evidence="2 3">
    <name type="scientific">Halobaculum saliterrae</name>
    <dbReference type="NCBI Taxonomy" id="2073113"/>
    <lineage>
        <taxon>Archaea</taxon>
        <taxon>Methanobacteriati</taxon>
        <taxon>Methanobacteriota</taxon>
        <taxon>Stenosarchaea group</taxon>
        <taxon>Halobacteria</taxon>
        <taxon>Halobacteriales</taxon>
        <taxon>Haloferacaceae</taxon>
        <taxon>Halobaculum</taxon>
    </lineage>
</organism>
<dbReference type="Pfam" id="PF14221">
    <property type="entry name" value="DUF4330"/>
    <property type="match status" value="1"/>
</dbReference>